<evidence type="ECO:0000256" key="1">
    <source>
        <dbReference type="SAM" id="MobiDB-lite"/>
    </source>
</evidence>
<feature type="region of interest" description="Disordered" evidence="1">
    <location>
        <begin position="396"/>
        <end position="433"/>
    </location>
</feature>
<feature type="compositionally biased region" description="Low complexity" evidence="1">
    <location>
        <begin position="67"/>
        <end position="79"/>
    </location>
</feature>
<accession>A0A6J2RVF7</accession>
<dbReference type="RefSeq" id="XP_029313422.1">
    <property type="nucleotide sequence ID" value="XM_029457562.1"/>
</dbReference>
<reference evidence="3" key="1">
    <citation type="submission" date="2025-08" db="UniProtKB">
        <authorList>
            <consortium name="RefSeq"/>
        </authorList>
    </citation>
    <scope>IDENTIFICATION</scope>
</reference>
<organism evidence="2 3">
    <name type="scientific">Cottoperca gobio</name>
    <name type="common">Frogmouth</name>
    <name type="synonym">Aphritis gobio</name>
    <dbReference type="NCBI Taxonomy" id="56716"/>
    <lineage>
        <taxon>Eukaryota</taxon>
        <taxon>Metazoa</taxon>
        <taxon>Chordata</taxon>
        <taxon>Craniata</taxon>
        <taxon>Vertebrata</taxon>
        <taxon>Euteleostomi</taxon>
        <taxon>Actinopterygii</taxon>
        <taxon>Neopterygii</taxon>
        <taxon>Teleostei</taxon>
        <taxon>Neoteleostei</taxon>
        <taxon>Acanthomorphata</taxon>
        <taxon>Eupercaria</taxon>
        <taxon>Perciformes</taxon>
        <taxon>Notothenioidei</taxon>
        <taxon>Bovichtidae</taxon>
        <taxon>Cottoperca</taxon>
    </lineage>
</organism>
<dbReference type="AlphaFoldDB" id="A0A6J2RVF7"/>
<feature type="compositionally biased region" description="Basic residues" evidence="1">
    <location>
        <begin position="150"/>
        <end position="162"/>
    </location>
</feature>
<feature type="compositionally biased region" description="Basic and acidic residues" evidence="1">
    <location>
        <begin position="205"/>
        <end position="220"/>
    </location>
</feature>
<dbReference type="OrthoDB" id="8963961at2759"/>
<name>A0A6J2RVF7_COTGO</name>
<feature type="compositionally biased region" description="Polar residues" evidence="1">
    <location>
        <begin position="169"/>
        <end position="181"/>
    </location>
</feature>
<feature type="region of interest" description="Disordered" evidence="1">
    <location>
        <begin position="1"/>
        <end position="234"/>
    </location>
</feature>
<dbReference type="KEGG" id="cgob:115025376"/>
<feature type="compositionally biased region" description="Polar residues" evidence="1">
    <location>
        <begin position="28"/>
        <end position="44"/>
    </location>
</feature>
<dbReference type="InParanoid" id="A0A6J2RVF7"/>
<evidence type="ECO:0000313" key="3">
    <source>
        <dbReference type="RefSeq" id="XP_029313422.1"/>
    </source>
</evidence>
<keyword evidence="2" id="KW-1185">Reference proteome</keyword>
<feature type="compositionally biased region" description="Basic and acidic residues" evidence="1">
    <location>
        <begin position="134"/>
        <end position="149"/>
    </location>
</feature>
<sequence>MPAPKRGSSPHDSQPKMRKLDEDEEALQSKSAPATNNKSLITGNTREKTADPRTKKKLSASPEGGNKPAKSSKQSSPPKDSSKTISDPPVKKFKLLKATSASCGEAPSQIAISKASLKRTTSTESEDELSSDSSKTDFFRERDDGDKARCIRKYSNRVKAKRKAEESTSDPQETSQGSPSTPEDPVQMDHNYGRFSDSSMGEPNQDEKKESDQSVPELERQVMPVNETQAESKETLVSIRASAKDSIEFECQAAESKHEELKNVESQHFLDNEALMASCRQILASVTAAAAGLPCITSEAGKNEKDDVAVKSQKDVDHETLAASDKTLCSSTGEANPCCDGEVQVDERTYSSHRSQTDVRSDTETKETTECVSKVMHMDLKCKSQDEVQGAIEAASVSADHRNSAPEEILVGGSNPESQTEENLTECVGNPETQTDLSVKIQVTFKEESKLEDRVSHEVPDTITNSCDGVDKLVRKSEGKA</sequence>
<gene>
    <name evidence="3" type="primary">LOC115025376</name>
</gene>
<protein>
    <submittedName>
        <fullName evidence="3">Uncharacterized protein LOC115025376</fullName>
    </submittedName>
</protein>
<evidence type="ECO:0000313" key="2">
    <source>
        <dbReference type="Proteomes" id="UP000504630"/>
    </source>
</evidence>
<dbReference type="Proteomes" id="UP000504630">
    <property type="component" value="Chromosome 20"/>
</dbReference>
<dbReference type="GeneID" id="115025376"/>
<proteinExistence type="predicted"/>